<name>A0ACC0HUT6_9ERIC</name>
<keyword evidence="2" id="KW-1185">Reference proteome</keyword>
<sequence length="91" mass="10036">MKRARERERTKETKQGEEATAVTVVFMTGGATVSMISHQRMKPAISSSRRSSCNSLPPTVPENSHSADLAPTTTATVLVVYWRREVSRSNS</sequence>
<organism evidence="1 2">
    <name type="scientific">Camellia lanceoleosa</name>
    <dbReference type="NCBI Taxonomy" id="1840588"/>
    <lineage>
        <taxon>Eukaryota</taxon>
        <taxon>Viridiplantae</taxon>
        <taxon>Streptophyta</taxon>
        <taxon>Embryophyta</taxon>
        <taxon>Tracheophyta</taxon>
        <taxon>Spermatophyta</taxon>
        <taxon>Magnoliopsida</taxon>
        <taxon>eudicotyledons</taxon>
        <taxon>Gunneridae</taxon>
        <taxon>Pentapetalae</taxon>
        <taxon>asterids</taxon>
        <taxon>Ericales</taxon>
        <taxon>Theaceae</taxon>
        <taxon>Camellia</taxon>
    </lineage>
</organism>
<dbReference type="Proteomes" id="UP001060215">
    <property type="component" value="Chromosome 4"/>
</dbReference>
<comment type="caution">
    <text evidence="1">The sequence shown here is derived from an EMBL/GenBank/DDBJ whole genome shotgun (WGS) entry which is preliminary data.</text>
</comment>
<gene>
    <name evidence="1" type="ORF">LOK49_LG05G01387</name>
</gene>
<reference evidence="1 2" key="1">
    <citation type="journal article" date="2022" name="Plant J.">
        <title>Chromosome-level genome of Camellia lanceoleosa provides a valuable resource for understanding genome evolution and self-incompatibility.</title>
        <authorList>
            <person name="Gong W."/>
            <person name="Xiao S."/>
            <person name="Wang L."/>
            <person name="Liao Z."/>
            <person name="Chang Y."/>
            <person name="Mo W."/>
            <person name="Hu G."/>
            <person name="Li W."/>
            <person name="Zhao G."/>
            <person name="Zhu H."/>
            <person name="Hu X."/>
            <person name="Ji K."/>
            <person name="Xiang X."/>
            <person name="Song Q."/>
            <person name="Yuan D."/>
            <person name="Jin S."/>
            <person name="Zhang L."/>
        </authorList>
    </citation>
    <scope>NUCLEOTIDE SEQUENCE [LARGE SCALE GENOMIC DNA]</scope>
    <source>
        <strain evidence="1">SQ_2022a</strain>
    </source>
</reference>
<evidence type="ECO:0000313" key="2">
    <source>
        <dbReference type="Proteomes" id="UP001060215"/>
    </source>
</evidence>
<proteinExistence type="predicted"/>
<protein>
    <submittedName>
        <fullName evidence="1">Uncharacterized protein</fullName>
    </submittedName>
</protein>
<dbReference type="EMBL" id="CM045761">
    <property type="protein sequence ID" value="KAI8016688.1"/>
    <property type="molecule type" value="Genomic_DNA"/>
</dbReference>
<evidence type="ECO:0000313" key="1">
    <source>
        <dbReference type="EMBL" id="KAI8016688.1"/>
    </source>
</evidence>
<accession>A0ACC0HUT6</accession>